<dbReference type="InterPro" id="IPR020847">
    <property type="entry name" value="AP_endonuclease_F1_BS"/>
</dbReference>
<dbReference type="GO" id="GO:0005634">
    <property type="term" value="C:nucleus"/>
    <property type="evidence" value="ECO:0007669"/>
    <property type="project" value="TreeGrafter"/>
</dbReference>
<feature type="active site" description="Proton donor/acceptor" evidence="6">
    <location>
        <position position="221"/>
    </location>
</feature>
<dbReference type="GO" id="GO:0003906">
    <property type="term" value="F:DNA-(apurinic or apyrimidinic site) endonuclease activity"/>
    <property type="evidence" value="ECO:0007669"/>
    <property type="project" value="TreeGrafter"/>
</dbReference>
<dbReference type="PROSITE" id="PS51435">
    <property type="entry name" value="AP_NUCLEASE_F1_4"/>
    <property type="match status" value="1"/>
</dbReference>
<proteinExistence type="inferred from homology"/>
<protein>
    <submittedName>
        <fullName evidence="12">Exodeoxyribonuclease III</fullName>
        <ecNumber evidence="12">3.1.11.2</ecNumber>
    </submittedName>
</protein>
<dbReference type="eggNOG" id="KOG1294">
    <property type="taxonomic scope" value="Eukaryota"/>
</dbReference>
<feature type="site" description="Interaction with DNA substrate" evidence="8">
    <location>
        <position position="318"/>
    </location>
</feature>
<comment type="similarity">
    <text evidence="2 9">Belongs to the DNA repair enzymes AP/ExoA family.</text>
</comment>
<feature type="binding site" evidence="7">
    <location>
        <position position="221"/>
    </location>
    <ligand>
        <name>Mg(2+)</name>
        <dbReference type="ChEBI" id="CHEBI:18420"/>
        <label>1</label>
    </ligand>
</feature>
<dbReference type="GeneID" id="17089015"/>
<dbReference type="GO" id="GO:0008311">
    <property type="term" value="F:double-stranded DNA 3'-5' DNA exonuclease activity"/>
    <property type="evidence" value="ECO:0007669"/>
    <property type="project" value="UniProtKB-EC"/>
</dbReference>
<keyword evidence="9" id="KW-0227">DNA damage</keyword>
<keyword evidence="13" id="KW-1185">Reference proteome</keyword>
<dbReference type="KEGG" id="gsl:Gasu_24250"/>
<dbReference type="RefSeq" id="XP_005706795.1">
    <property type="nucleotide sequence ID" value="XM_005706738.1"/>
</dbReference>
<dbReference type="AlphaFoldDB" id="M2X1Q2"/>
<evidence type="ECO:0000259" key="11">
    <source>
        <dbReference type="Pfam" id="PF03372"/>
    </source>
</evidence>
<dbReference type="GO" id="GO:0008081">
    <property type="term" value="F:phosphoric diester hydrolase activity"/>
    <property type="evidence" value="ECO:0007669"/>
    <property type="project" value="TreeGrafter"/>
</dbReference>
<dbReference type="SUPFAM" id="SSF56219">
    <property type="entry name" value="DNase I-like"/>
    <property type="match status" value="1"/>
</dbReference>
<evidence type="ECO:0000256" key="8">
    <source>
        <dbReference type="PIRSR" id="PIRSR604808-3"/>
    </source>
</evidence>
<dbReference type="InterPro" id="IPR004808">
    <property type="entry name" value="AP_endonuc_1"/>
</dbReference>
<dbReference type="OrthoDB" id="498125at2759"/>
<dbReference type="PROSITE" id="PS00728">
    <property type="entry name" value="AP_NUCLEASE_F1_3"/>
    <property type="match status" value="1"/>
</dbReference>
<comment type="cofactor">
    <cofactor evidence="1">
        <name>Mn(2+)</name>
        <dbReference type="ChEBI" id="CHEBI:29035"/>
    </cofactor>
</comment>
<dbReference type="InterPro" id="IPR020848">
    <property type="entry name" value="AP_endonuclease_F1_CS"/>
</dbReference>
<evidence type="ECO:0000256" key="2">
    <source>
        <dbReference type="ARBA" id="ARBA00007092"/>
    </source>
</evidence>
<dbReference type="PANTHER" id="PTHR22748">
    <property type="entry name" value="AP ENDONUCLEASE"/>
    <property type="match status" value="1"/>
</dbReference>
<feature type="site" description="Transition state stabilizer" evidence="8">
    <location>
        <position position="223"/>
    </location>
</feature>
<keyword evidence="7" id="KW-0464">Manganese</keyword>
<feature type="binding site" evidence="7">
    <location>
        <position position="75"/>
    </location>
    <ligand>
        <name>Mg(2+)</name>
        <dbReference type="ChEBI" id="CHEBI:18420"/>
        <label>1</label>
    </ligand>
</feature>
<dbReference type="EC" id="3.1.11.2" evidence="12"/>
<feature type="binding site" evidence="7">
    <location>
        <position position="318"/>
    </location>
    <ligand>
        <name>Mg(2+)</name>
        <dbReference type="ChEBI" id="CHEBI:18420"/>
        <label>1</label>
    </ligand>
</feature>
<keyword evidence="3 7" id="KW-0479">Metal-binding</keyword>
<evidence type="ECO:0000256" key="9">
    <source>
        <dbReference type="RuleBase" id="RU362131"/>
    </source>
</evidence>
<evidence type="ECO:0000256" key="5">
    <source>
        <dbReference type="ARBA" id="ARBA00022842"/>
    </source>
</evidence>
<sequence>MTKRSKNEQSMELSEKPKKETRKESKKESVEFLGSDQERQKRFQDPGESLLDSENLDGITIPQRRSTSKIFITWNVAGMRSTVKNPLFLGFLSKLGPDVICLQETKLSDKGQVSEEVTQSLSDQYHDIWNHCTARKGYSGTAIFTREEPLSVLYGLQEEKHNEEGRVITLEYEKYFLVNAYVPNAGEGLRRLNYRIDSWEKDMCQYLCGLNQKKPVIYTGDLNVAHQEIDIYQPKGHEKHAGFTPQERQKFTDLLQCGFVDAFRYLYPHRQSFTYWSKRAKAKERNHGWRLDYFVTSERLVPCILECEMFENIYISDHCPLMLHLDIAQLK</sequence>
<dbReference type="GO" id="GO:0046872">
    <property type="term" value="F:metal ion binding"/>
    <property type="evidence" value="ECO:0007669"/>
    <property type="project" value="UniProtKB-KW"/>
</dbReference>
<evidence type="ECO:0000313" key="13">
    <source>
        <dbReference type="Proteomes" id="UP000030680"/>
    </source>
</evidence>
<dbReference type="OMA" id="WWSYRGR"/>
<accession>M2X1Q2</accession>
<feature type="active site" description="Proton acceptor" evidence="6">
    <location>
        <position position="318"/>
    </location>
</feature>
<evidence type="ECO:0000256" key="10">
    <source>
        <dbReference type="SAM" id="MobiDB-lite"/>
    </source>
</evidence>
<dbReference type="GO" id="GO:0006284">
    <property type="term" value="P:base-excision repair"/>
    <property type="evidence" value="ECO:0007669"/>
    <property type="project" value="TreeGrafter"/>
</dbReference>
<dbReference type="GO" id="GO:0003677">
    <property type="term" value="F:DNA binding"/>
    <property type="evidence" value="ECO:0007669"/>
    <property type="project" value="InterPro"/>
</dbReference>
<evidence type="ECO:0000256" key="4">
    <source>
        <dbReference type="ARBA" id="ARBA00022801"/>
    </source>
</evidence>
<dbReference type="EMBL" id="KB454501">
    <property type="protein sequence ID" value="EME30275.1"/>
    <property type="molecule type" value="Genomic_DNA"/>
</dbReference>
<dbReference type="PANTHER" id="PTHR22748:SF6">
    <property type="entry name" value="DNA-(APURINIC OR APYRIMIDINIC SITE) ENDONUCLEASE"/>
    <property type="match status" value="1"/>
</dbReference>
<dbReference type="Gene3D" id="3.60.10.10">
    <property type="entry name" value="Endonuclease/exonuclease/phosphatase"/>
    <property type="match status" value="1"/>
</dbReference>
<feature type="binding site" evidence="7">
    <location>
        <position position="223"/>
    </location>
    <ligand>
        <name>Mg(2+)</name>
        <dbReference type="ChEBI" id="CHEBI:18420"/>
        <label>1</label>
    </ligand>
</feature>
<evidence type="ECO:0000256" key="1">
    <source>
        <dbReference type="ARBA" id="ARBA00001936"/>
    </source>
</evidence>
<feature type="compositionally biased region" description="Basic and acidic residues" evidence="10">
    <location>
        <begin position="1"/>
        <end position="45"/>
    </location>
</feature>
<dbReference type="NCBIfam" id="TIGR00195">
    <property type="entry name" value="exoDNase_III"/>
    <property type="match status" value="1"/>
</dbReference>
<evidence type="ECO:0000256" key="7">
    <source>
        <dbReference type="PIRSR" id="PIRSR604808-2"/>
    </source>
</evidence>
<name>M2X1Q2_GALSU</name>
<reference evidence="13" key="1">
    <citation type="journal article" date="2013" name="Science">
        <title>Gene transfer from bacteria and archaea facilitated evolution of an extremophilic eukaryote.</title>
        <authorList>
            <person name="Schonknecht G."/>
            <person name="Chen W.H."/>
            <person name="Ternes C.M."/>
            <person name="Barbier G.G."/>
            <person name="Shrestha R.P."/>
            <person name="Stanke M."/>
            <person name="Brautigam A."/>
            <person name="Baker B.J."/>
            <person name="Banfield J.F."/>
            <person name="Garavito R.M."/>
            <person name="Carr K."/>
            <person name="Wilkerson C."/>
            <person name="Rensing S.A."/>
            <person name="Gagneul D."/>
            <person name="Dickenson N.E."/>
            <person name="Oesterhelt C."/>
            <person name="Lercher M.J."/>
            <person name="Weber A.P."/>
        </authorList>
    </citation>
    <scope>NUCLEOTIDE SEQUENCE [LARGE SCALE GENOMIC DNA]</scope>
    <source>
        <strain evidence="13">074W</strain>
    </source>
</reference>
<organism evidence="12 13">
    <name type="scientific">Galdieria sulphuraria</name>
    <name type="common">Red alga</name>
    <dbReference type="NCBI Taxonomy" id="130081"/>
    <lineage>
        <taxon>Eukaryota</taxon>
        <taxon>Rhodophyta</taxon>
        <taxon>Bangiophyceae</taxon>
        <taxon>Galdieriales</taxon>
        <taxon>Galdieriaceae</taxon>
        <taxon>Galdieria</taxon>
    </lineage>
</organism>
<feature type="domain" description="Endonuclease/exonuclease/phosphatase" evidence="11">
    <location>
        <begin position="72"/>
        <end position="318"/>
    </location>
</feature>
<evidence type="ECO:0000256" key="6">
    <source>
        <dbReference type="PIRSR" id="PIRSR604808-1"/>
    </source>
</evidence>
<gene>
    <name evidence="12" type="ORF">Gasu_24250</name>
</gene>
<dbReference type="Proteomes" id="UP000030680">
    <property type="component" value="Unassembled WGS sequence"/>
</dbReference>
<feature type="region of interest" description="Disordered" evidence="10">
    <location>
        <begin position="1"/>
        <end position="56"/>
    </location>
</feature>
<evidence type="ECO:0000313" key="12">
    <source>
        <dbReference type="EMBL" id="EME30275.1"/>
    </source>
</evidence>
<feature type="binding site" evidence="7">
    <location>
        <position position="104"/>
    </location>
    <ligand>
        <name>Mg(2+)</name>
        <dbReference type="ChEBI" id="CHEBI:18420"/>
        <label>1</label>
    </ligand>
</feature>
<keyword evidence="4 12" id="KW-0378">Hydrolase</keyword>
<feature type="binding site" evidence="7">
    <location>
        <position position="317"/>
    </location>
    <ligand>
        <name>Mg(2+)</name>
        <dbReference type="ChEBI" id="CHEBI:18420"/>
        <label>1</label>
    </ligand>
</feature>
<keyword evidence="5 7" id="KW-0460">Magnesium</keyword>
<dbReference type="PROSITE" id="PS00726">
    <property type="entry name" value="AP_NUCLEASE_F1_1"/>
    <property type="match status" value="1"/>
</dbReference>
<keyword evidence="9" id="KW-0234">DNA repair</keyword>
<dbReference type="NCBIfam" id="TIGR00633">
    <property type="entry name" value="xth"/>
    <property type="match status" value="1"/>
</dbReference>
<dbReference type="InterPro" id="IPR036691">
    <property type="entry name" value="Endo/exonu/phosph_ase_sf"/>
</dbReference>
<evidence type="ECO:0000256" key="3">
    <source>
        <dbReference type="ARBA" id="ARBA00022723"/>
    </source>
</evidence>
<dbReference type="STRING" id="130081.M2X1Q2"/>
<comment type="cofactor">
    <cofactor evidence="7 9">
        <name>Mg(2+)</name>
        <dbReference type="ChEBI" id="CHEBI:18420"/>
    </cofactor>
    <cofactor evidence="7 9">
        <name>Mn(2+)</name>
        <dbReference type="ChEBI" id="CHEBI:29035"/>
    </cofactor>
    <text evidence="7 9">Probably binds two magnesium or manganese ions per subunit.</text>
</comment>
<dbReference type="Gramene" id="EME30275">
    <property type="protein sequence ID" value="EME30275"/>
    <property type="gene ID" value="Gasu_24250"/>
</dbReference>
<dbReference type="InterPro" id="IPR005135">
    <property type="entry name" value="Endo/exonuclease/phosphatase"/>
</dbReference>
<feature type="site" description="Important for catalytic activity" evidence="8">
    <location>
        <position position="292"/>
    </location>
</feature>
<feature type="active site" evidence="6">
    <location>
        <position position="181"/>
    </location>
</feature>
<dbReference type="CDD" id="cd09087">
    <property type="entry name" value="Ape1-like_AP-endo"/>
    <property type="match status" value="1"/>
</dbReference>
<dbReference type="Pfam" id="PF03372">
    <property type="entry name" value="Exo_endo_phos"/>
    <property type="match status" value="1"/>
</dbReference>